<accession>A0AAW2X2L0</accession>
<keyword evidence="1" id="KW-0645">Protease</keyword>
<dbReference type="GO" id="GO:0003676">
    <property type="term" value="F:nucleic acid binding"/>
    <property type="evidence" value="ECO:0007669"/>
    <property type="project" value="InterPro"/>
</dbReference>
<dbReference type="GO" id="GO:0008233">
    <property type="term" value="F:peptidase activity"/>
    <property type="evidence" value="ECO:0007669"/>
    <property type="project" value="UniProtKB-KW"/>
</dbReference>
<dbReference type="GO" id="GO:0006508">
    <property type="term" value="P:proteolysis"/>
    <property type="evidence" value="ECO:0007669"/>
    <property type="project" value="UniProtKB-KW"/>
</dbReference>
<feature type="domain" description="Retroviral polymerase SH3-like" evidence="4">
    <location>
        <begin position="427"/>
        <end position="489"/>
    </location>
</feature>
<feature type="domain" description="GAG-pre-integrase" evidence="2">
    <location>
        <begin position="223"/>
        <end position="275"/>
    </location>
</feature>
<gene>
    <name evidence="5" type="ORF">Slati_1908000</name>
</gene>
<feature type="domain" description="Retrovirus-related Pol polyprotein from transposon TNT 1-94-like beta-barrel" evidence="3">
    <location>
        <begin position="95"/>
        <end position="169"/>
    </location>
</feature>
<name>A0AAW2X2L0_9LAMI</name>
<dbReference type="PANTHER" id="PTHR42648">
    <property type="entry name" value="TRANSPOSASE, PUTATIVE-RELATED"/>
    <property type="match status" value="1"/>
</dbReference>
<organism evidence="5">
    <name type="scientific">Sesamum latifolium</name>
    <dbReference type="NCBI Taxonomy" id="2727402"/>
    <lineage>
        <taxon>Eukaryota</taxon>
        <taxon>Viridiplantae</taxon>
        <taxon>Streptophyta</taxon>
        <taxon>Embryophyta</taxon>
        <taxon>Tracheophyta</taxon>
        <taxon>Spermatophyta</taxon>
        <taxon>Magnoliopsida</taxon>
        <taxon>eudicotyledons</taxon>
        <taxon>Gunneridae</taxon>
        <taxon>Pentapetalae</taxon>
        <taxon>asterids</taxon>
        <taxon>lamiids</taxon>
        <taxon>Lamiales</taxon>
        <taxon>Pedaliaceae</taxon>
        <taxon>Sesamum</taxon>
    </lineage>
</organism>
<evidence type="ECO:0000259" key="2">
    <source>
        <dbReference type="Pfam" id="PF13976"/>
    </source>
</evidence>
<dbReference type="InterPro" id="IPR036397">
    <property type="entry name" value="RNaseH_sf"/>
</dbReference>
<dbReference type="InterPro" id="IPR054722">
    <property type="entry name" value="PolX-like_BBD"/>
</dbReference>
<evidence type="ECO:0000256" key="1">
    <source>
        <dbReference type="ARBA" id="ARBA00022670"/>
    </source>
</evidence>
<evidence type="ECO:0000259" key="4">
    <source>
        <dbReference type="Pfam" id="PF25597"/>
    </source>
</evidence>
<dbReference type="InterPro" id="IPR057670">
    <property type="entry name" value="SH3_retrovirus"/>
</dbReference>
<dbReference type="PANTHER" id="PTHR42648:SF31">
    <property type="entry name" value="RNA-DIRECTED DNA POLYMERASE"/>
    <property type="match status" value="1"/>
</dbReference>
<protein>
    <submittedName>
        <fullName evidence="5">Retrovirus-related Pol polyprotein from transposon RE1</fullName>
    </submittedName>
</protein>
<dbReference type="Pfam" id="PF22936">
    <property type="entry name" value="Pol_BBD"/>
    <property type="match status" value="1"/>
</dbReference>
<dbReference type="Pfam" id="PF13976">
    <property type="entry name" value="gag_pre-integrs"/>
    <property type="match status" value="1"/>
</dbReference>
<proteinExistence type="predicted"/>
<dbReference type="InterPro" id="IPR039537">
    <property type="entry name" value="Retrotran_Ty1/copia-like"/>
</dbReference>
<dbReference type="EMBL" id="JACGWN010000006">
    <property type="protein sequence ID" value="KAL0447801.1"/>
    <property type="molecule type" value="Genomic_DNA"/>
</dbReference>
<evidence type="ECO:0000313" key="5">
    <source>
        <dbReference type="EMBL" id="KAL0447801.1"/>
    </source>
</evidence>
<dbReference type="Pfam" id="PF25597">
    <property type="entry name" value="SH3_retrovirus"/>
    <property type="match status" value="1"/>
</dbReference>
<dbReference type="Gene3D" id="3.30.420.10">
    <property type="entry name" value="Ribonuclease H-like superfamily/Ribonuclease H"/>
    <property type="match status" value="2"/>
</dbReference>
<dbReference type="InterPro" id="IPR012337">
    <property type="entry name" value="RNaseH-like_sf"/>
</dbReference>
<dbReference type="SUPFAM" id="SSF53098">
    <property type="entry name" value="Ribonuclease H-like"/>
    <property type="match status" value="1"/>
</dbReference>
<reference evidence="5" key="1">
    <citation type="submission" date="2020-06" db="EMBL/GenBank/DDBJ databases">
        <authorList>
            <person name="Li T."/>
            <person name="Hu X."/>
            <person name="Zhang T."/>
            <person name="Song X."/>
            <person name="Zhang H."/>
            <person name="Dai N."/>
            <person name="Sheng W."/>
            <person name="Hou X."/>
            <person name="Wei L."/>
        </authorList>
    </citation>
    <scope>NUCLEOTIDE SEQUENCE</scope>
    <source>
        <strain evidence="5">KEN1</strain>
        <tissue evidence="5">Leaf</tissue>
    </source>
</reference>
<sequence>MLEILVFKYKVLEWYNTLSDKKKKGKTFAANVDITSEGSDKPPSQNVAEIVVEVLKRMQKSNVPSDPLSHYANYAQFDDDFANTSTPTKIDKSCWILDTGATNHVCANIDLFQSYAKLTQPHYVHLPDGSKRIVQYIGMVKLNDKIWLDNVLFVPQFSVNLLSVSQICSQRNCQLLFSQQGCVLQDQVTRDNLVVGNLFRRLYIYKQDHNDNTLTDSSTALFHNVTCATSVPCSSKKWHNRLGHTSVKAIKHILNIDCTEFNLESPCDVCHKAKQSRLQFSISSSYSDAIFDLIHMDLWGPYKANSMSGCAYVLTLVDDHSRSVWTFLLKQKNQVFSILKNFCILVRNQFDKGIKNGRVERKHRHLLNVARALLFQGSLPIIFWGDAILTATYLINRTPTKILDWKTPYEKLYGSIPQYDHLRTFGSLCYATNTHPQRSKFQSRALKCVLIGYSMHQKAYKLFDLNNKLTFFSRDVQFYEDNFPFAEEQSDHPAN</sequence>
<dbReference type="AlphaFoldDB" id="A0AAW2X2L0"/>
<comment type="caution">
    <text evidence="5">The sequence shown here is derived from an EMBL/GenBank/DDBJ whole genome shotgun (WGS) entry which is preliminary data.</text>
</comment>
<keyword evidence="1" id="KW-0378">Hydrolase</keyword>
<evidence type="ECO:0000259" key="3">
    <source>
        <dbReference type="Pfam" id="PF22936"/>
    </source>
</evidence>
<reference evidence="5" key="2">
    <citation type="journal article" date="2024" name="Plant">
        <title>Genomic evolution and insights into agronomic trait innovations of Sesamum species.</title>
        <authorList>
            <person name="Miao H."/>
            <person name="Wang L."/>
            <person name="Qu L."/>
            <person name="Liu H."/>
            <person name="Sun Y."/>
            <person name="Le M."/>
            <person name="Wang Q."/>
            <person name="Wei S."/>
            <person name="Zheng Y."/>
            <person name="Lin W."/>
            <person name="Duan Y."/>
            <person name="Cao H."/>
            <person name="Xiong S."/>
            <person name="Wang X."/>
            <person name="Wei L."/>
            <person name="Li C."/>
            <person name="Ma Q."/>
            <person name="Ju M."/>
            <person name="Zhao R."/>
            <person name="Li G."/>
            <person name="Mu C."/>
            <person name="Tian Q."/>
            <person name="Mei H."/>
            <person name="Zhang T."/>
            <person name="Gao T."/>
            <person name="Zhang H."/>
        </authorList>
    </citation>
    <scope>NUCLEOTIDE SEQUENCE</scope>
    <source>
        <strain evidence="5">KEN1</strain>
    </source>
</reference>
<dbReference type="InterPro" id="IPR025724">
    <property type="entry name" value="GAG-pre-integrase_dom"/>
</dbReference>